<gene>
    <name evidence="1" type="ORF">NG792_13230</name>
</gene>
<dbReference type="RefSeq" id="WP_261235704.1">
    <property type="nucleotide sequence ID" value="NZ_JAMXFA010000015.1"/>
</dbReference>
<organism evidence="1 2">
    <name type="scientific">Laspinema olomoucense D3b</name>
    <dbReference type="NCBI Taxonomy" id="2953688"/>
    <lineage>
        <taxon>Bacteria</taxon>
        <taxon>Bacillati</taxon>
        <taxon>Cyanobacteriota</taxon>
        <taxon>Cyanophyceae</taxon>
        <taxon>Oscillatoriophycideae</taxon>
        <taxon>Oscillatoriales</taxon>
        <taxon>Laspinemataceae</taxon>
        <taxon>Laspinema</taxon>
        <taxon>Laspinema olomoucense</taxon>
    </lineage>
</organism>
<evidence type="ECO:0000313" key="1">
    <source>
        <dbReference type="EMBL" id="MCT7978670.1"/>
    </source>
</evidence>
<dbReference type="EMBL" id="JAMXFA010000015">
    <property type="protein sequence ID" value="MCT7978670.1"/>
    <property type="molecule type" value="Genomic_DNA"/>
</dbReference>
<reference evidence="1 2" key="1">
    <citation type="journal article" date="2022" name="Front. Microbiol.">
        <title>High genomic differentiation and limited gene flow indicate recent cryptic speciation within the genus Laspinema (cyanobacteria).</title>
        <authorList>
            <person name="Stanojkovic A."/>
            <person name="Skoupy S."/>
            <person name="Skaloud P."/>
            <person name="Dvorak P."/>
        </authorList>
    </citation>
    <scope>NUCLEOTIDE SEQUENCE [LARGE SCALE GENOMIC DNA]</scope>
    <source>
        <strain evidence="1 2">D3b</strain>
    </source>
</reference>
<dbReference type="Proteomes" id="UP001525961">
    <property type="component" value="Unassembled WGS sequence"/>
</dbReference>
<name>A0ABT2N7L0_9CYAN</name>
<evidence type="ECO:0000313" key="2">
    <source>
        <dbReference type="Proteomes" id="UP001525961"/>
    </source>
</evidence>
<protein>
    <submittedName>
        <fullName evidence="1">Uncharacterized protein</fullName>
    </submittedName>
</protein>
<accession>A0ABT2N7L0</accession>
<proteinExistence type="predicted"/>
<comment type="caution">
    <text evidence="1">The sequence shown here is derived from an EMBL/GenBank/DDBJ whole genome shotgun (WGS) entry which is preliminary data.</text>
</comment>
<sequence>MDSETKTKVLLTTSTVFLTPDNFQVLKSAISDENLDKEIQYTGAIFLALRIYEYNLNKNSPDFQANTKKCKLPSCIDKPEIYKTDTLYIKADSLDSIPEEHKVPIDKIRLILNQAVSNQLRGPNGILYRFLAVSAMPYIRETPPQGIISILETELSTLLIVIGQFNEEEKELSNNLIQQTLSSLRLFSEYHKNLTSDIEKLVNSIGTEVSRSFISSDIRSSSLSEDIIIGGLGDKINRLICKFNNRRIY</sequence>
<keyword evidence="2" id="KW-1185">Reference proteome</keyword>